<dbReference type="AlphaFoldDB" id="A0A0C3MEL8"/>
<feature type="compositionally biased region" description="Acidic residues" evidence="1">
    <location>
        <begin position="42"/>
        <end position="53"/>
    </location>
</feature>
<feature type="region of interest" description="Disordered" evidence="1">
    <location>
        <begin position="33"/>
        <end position="55"/>
    </location>
</feature>
<evidence type="ECO:0000313" key="3">
    <source>
        <dbReference type="Proteomes" id="UP000054248"/>
    </source>
</evidence>
<organism evidence="2 3">
    <name type="scientific">Tulasnella calospora MUT 4182</name>
    <dbReference type="NCBI Taxonomy" id="1051891"/>
    <lineage>
        <taxon>Eukaryota</taxon>
        <taxon>Fungi</taxon>
        <taxon>Dikarya</taxon>
        <taxon>Basidiomycota</taxon>
        <taxon>Agaricomycotina</taxon>
        <taxon>Agaricomycetes</taxon>
        <taxon>Cantharellales</taxon>
        <taxon>Tulasnellaceae</taxon>
        <taxon>Tulasnella</taxon>
    </lineage>
</organism>
<gene>
    <name evidence="2" type="ORF">M407DRAFT_18774</name>
</gene>
<reference evidence="3" key="2">
    <citation type="submission" date="2015-01" db="EMBL/GenBank/DDBJ databases">
        <title>Evolutionary Origins and Diversification of the Mycorrhizal Mutualists.</title>
        <authorList>
            <consortium name="DOE Joint Genome Institute"/>
            <consortium name="Mycorrhizal Genomics Consortium"/>
            <person name="Kohler A."/>
            <person name="Kuo A."/>
            <person name="Nagy L.G."/>
            <person name="Floudas D."/>
            <person name="Copeland A."/>
            <person name="Barry K.W."/>
            <person name="Cichocki N."/>
            <person name="Veneault-Fourrey C."/>
            <person name="LaButti K."/>
            <person name="Lindquist E.A."/>
            <person name="Lipzen A."/>
            <person name="Lundell T."/>
            <person name="Morin E."/>
            <person name="Murat C."/>
            <person name="Riley R."/>
            <person name="Ohm R."/>
            <person name="Sun H."/>
            <person name="Tunlid A."/>
            <person name="Henrissat B."/>
            <person name="Grigoriev I.V."/>
            <person name="Hibbett D.S."/>
            <person name="Martin F."/>
        </authorList>
    </citation>
    <scope>NUCLEOTIDE SEQUENCE [LARGE SCALE GENOMIC DNA]</scope>
    <source>
        <strain evidence="3">MUT 4182</strain>
    </source>
</reference>
<reference evidence="2 3" key="1">
    <citation type="submission" date="2014-04" db="EMBL/GenBank/DDBJ databases">
        <authorList>
            <consortium name="DOE Joint Genome Institute"/>
            <person name="Kuo A."/>
            <person name="Girlanda M."/>
            <person name="Perotto S."/>
            <person name="Kohler A."/>
            <person name="Nagy L.G."/>
            <person name="Floudas D."/>
            <person name="Copeland A."/>
            <person name="Barry K.W."/>
            <person name="Cichocki N."/>
            <person name="Veneault-Fourrey C."/>
            <person name="LaButti K."/>
            <person name="Lindquist E.A."/>
            <person name="Lipzen A."/>
            <person name="Lundell T."/>
            <person name="Morin E."/>
            <person name="Murat C."/>
            <person name="Sun H."/>
            <person name="Tunlid A."/>
            <person name="Henrissat B."/>
            <person name="Grigoriev I.V."/>
            <person name="Hibbett D.S."/>
            <person name="Martin F."/>
            <person name="Nordberg H.P."/>
            <person name="Cantor M.N."/>
            <person name="Hua S.X."/>
        </authorList>
    </citation>
    <scope>NUCLEOTIDE SEQUENCE [LARGE SCALE GENOMIC DNA]</scope>
    <source>
        <strain evidence="2 3">MUT 4182</strain>
    </source>
</reference>
<protein>
    <submittedName>
        <fullName evidence="2">Uncharacterized protein</fullName>
    </submittedName>
</protein>
<proteinExistence type="predicted"/>
<name>A0A0C3MEL8_9AGAM</name>
<accession>A0A0C3MEL8</accession>
<dbReference type="EMBL" id="KN822956">
    <property type="protein sequence ID" value="KIO32202.1"/>
    <property type="molecule type" value="Genomic_DNA"/>
</dbReference>
<keyword evidence="3" id="KW-1185">Reference proteome</keyword>
<evidence type="ECO:0000256" key="1">
    <source>
        <dbReference type="SAM" id="MobiDB-lite"/>
    </source>
</evidence>
<sequence length="83" mass="8521">MAPVLSDSSLSSDTDGVPLVDTRLKSVSLSNGAAKRARAIESEESELSSDDDGAPLNISIEELATALPSFPSPSLSTPLVPPL</sequence>
<evidence type="ECO:0000313" key="2">
    <source>
        <dbReference type="EMBL" id="KIO32202.1"/>
    </source>
</evidence>
<dbReference type="Proteomes" id="UP000054248">
    <property type="component" value="Unassembled WGS sequence"/>
</dbReference>
<dbReference type="HOGENOM" id="CLU_2544268_0_0_1"/>